<dbReference type="AlphaFoldDB" id="A0AAE3SNB4"/>
<sequence length="294" mass="34583">MKFGKVEHPELIDFTLPPDHSGTTVLLEHLKPQDPLIIHVGAAKWSRQALKNFYPKGTREELVYYASQFNSIELNATFYRIFPSEQYDTWYRSVPDNFRFFPKVVQNVSHLRRLNDMAYPVLENFLLATAGFQDKLGTLFLQMHPNFSPKNWDRVVRFVEYWPKEFPLALEFRHSDWYKDVKVSGELFHLLAAHRVANILTDTPGRRDMLHMRLTNDEAFIRFVAANHSCDYDRIDDWVARIRLWHKQGLRKVNFFVHQQMTSDDPLLASYLIDKLNKGLGLHLHVPKTLAKSK</sequence>
<dbReference type="RefSeq" id="WP_266012309.1">
    <property type="nucleotide sequence ID" value="NZ_JAPFQP010000002.1"/>
</dbReference>
<dbReference type="PANTHER" id="PTHR30348">
    <property type="entry name" value="UNCHARACTERIZED PROTEIN YECE"/>
    <property type="match status" value="1"/>
</dbReference>
<name>A0AAE3SNB4_9FLAO</name>
<dbReference type="Proteomes" id="UP001207116">
    <property type="component" value="Unassembled WGS sequence"/>
</dbReference>
<dbReference type="PANTHER" id="PTHR30348:SF4">
    <property type="entry name" value="DUF72 DOMAIN-CONTAINING PROTEIN"/>
    <property type="match status" value="1"/>
</dbReference>
<dbReference type="EMBL" id="JAPFQP010000002">
    <property type="protein sequence ID" value="MCX2719577.1"/>
    <property type="molecule type" value="Genomic_DNA"/>
</dbReference>
<comment type="caution">
    <text evidence="1">The sequence shown here is derived from an EMBL/GenBank/DDBJ whole genome shotgun (WGS) entry which is preliminary data.</text>
</comment>
<evidence type="ECO:0000313" key="1">
    <source>
        <dbReference type="EMBL" id="MCX2719577.1"/>
    </source>
</evidence>
<organism evidence="1 2">
    <name type="scientific">Lentiprolixibacter aurantiacus</name>
    <dbReference type="NCBI Taxonomy" id="2993939"/>
    <lineage>
        <taxon>Bacteria</taxon>
        <taxon>Pseudomonadati</taxon>
        <taxon>Bacteroidota</taxon>
        <taxon>Flavobacteriia</taxon>
        <taxon>Flavobacteriales</taxon>
        <taxon>Flavobacteriaceae</taxon>
        <taxon>Lentiprolixibacter</taxon>
    </lineage>
</organism>
<dbReference type="SUPFAM" id="SSF117396">
    <property type="entry name" value="TM1631-like"/>
    <property type="match status" value="1"/>
</dbReference>
<dbReference type="InterPro" id="IPR036520">
    <property type="entry name" value="UPF0759_sf"/>
</dbReference>
<dbReference type="Pfam" id="PF01904">
    <property type="entry name" value="DUF72"/>
    <property type="match status" value="1"/>
</dbReference>
<dbReference type="InterPro" id="IPR002763">
    <property type="entry name" value="DUF72"/>
</dbReference>
<protein>
    <submittedName>
        <fullName evidence="1">DUF72 domain-containing protein</fullName>
    </submittedName>
</protein>
<gene>
    <name evidence="1" type="ORF">OO016_08185</name>
</gene>
<evidence type="ECO:0000313" key="2">
    <source>
        <dbReference type="Proteomes" id="UP001207116"/>
    </source>
</evidence>
<accession>A0AAE3SNB4</accession>
<keyword evidence="2" id="KW-1185">Reference proteome</keyword>
<dbReference type="Gene3D" id="3.20.20.410">
    <property type="entry name" value="Protein of unknown function UPF0759"/>
    <property type="match status" value="1"/>
</dbReference>
<proteinExistence type="predicted"/>
<reference evidence="1" key="1">
    <citation type="submission" date="2022-11" db="EMBL/GenBank/DDBJ databases">
        <title>The characterization of three novel Bacteroidetes species and genomic analysis of their roles in tidal elemental geochemical cycles.</title>
        <authorList>
            <person name="Ma K.-J."/>
        </authorList>
    </citation>
    <scope>NUCLEOTIDE SEQUENCE</scope>
    <source>
        <strain evidence="1">M415</strain>
    </source>
</reference>